<name>A0A6J4NYP4_9BACT</name>
<feature type="non-terminal residue" evidence="1">
    <location>
        <position position="1"/>
    </location>
</feature>
<proteinExistence type="predicted"/>
<organism evidence="1">
    <name type="scientific">uncultured Phycisphaerae bacterium</name>
    <dbReference type="NCBI Taxonomy" id="904963"/>
    <lineage>
        <taxon>Bacteria</taxon>
        <taxon>Pseudomonadati</taxon>
        <taxon>Planctomycetota</taxon>
        <taxon>Phycisphaerae</taxon>
        <taxon>environmental samples</taxon>
    </lineage>
</organism>
<dbReference type="EMBL" id="CADCUQ010000365">
    <property type="protein sequence ID" value="CAA9399041.1"/>
    <property type="molecule type" value="Genomic_DNA"/>
</dbReference>
<dbReference type="AlphaFoldDB" id="A0A6J4NYP4"/>
<gene>
    <name evidence="1" type="ORF">AVDCRST_MAG64-1592</name>
</gene>
<sequence length="33" mass="3605">RVIETDATPIKASTSRLRMLILSPQNLTLPAVV</sequence>
<evidence type="ECO:0000313" key="1">
    <source>
        <dbReference type="EMBL" id="CAA9399041.1"/>
    </source>
</evidence>
<reference evidence="1" key="1">
    <citation type="submission" date="2020-02" db="EMBL/GenBank/DDBJ databases">
        <authorList>
            <person name="Meier V. D."/>
        </authorList>
    </citation>
    <scope>NUCLEOTIDE SEQUENCE</scope>
    <source>
        <strain evidence="1">AVDCRST_MAG64</strain>
    </source>
</reference>
<accession>A0A6J4NYP4</accession>
<protein>
    <submittedName>
        <fullName evidence="1">Uncharacterized protein</fullName>
    </submittedName>
</protein>